<dbReference type="HOGENOM" id="CLU_205638_2_0_2"/>
<organism evidence="2 3">
    <name type="scientific">Thermococcus cleftensis (strain DSM 27260 / KACC 17922 / CL1)</name>
    <dbReference type="NCBI Taxonomy" id="163003"/>
    <lineage>
        <taxon>Archaea</taxon>
        <taxon>Methanobacteriati</taxon>
        <taxon>Methanobacteriota</taxon>
        <taxon>Thermococci</taxon>
        <taxon>Thermococcales</taxon>
        <taxon>Thermococcaceae</taxon>
        <taxon>Thermococcus</taxon>
    </lineage>
</organism>
<evidence type="ECO:0000313" key="2">
    <source>
        <dbReference type="EMBL" id="AFL94386.1"/>
    </source>
</evidence>
<gene>
    <name evidence="2" type="ORF">CL1_0171</name>
</gene>
<keyword evidence="3" id="KW-1185">Reference proteome</keyword>
<keyword evidence="1" id="KW-0812">Transmembrane</keyword>
<dbReference type="STRING" id="163003.CL1_0171"/>
<dbReference type="Pfam" id="PF04021">
    <property type="entry name" value="Class_IIIsignal"/>
    <property type="match status" value="1"/>
</dbReference>
<feature type="transmembrane region" description="Helical" evidence="1">
    <location>
        <begin position="12"/>
        <end position="30"/>
    </location>
</feature>
<name>I3ZRQ2_THECF</name>
<dbReference type="EMBL" id="CP003651">
    <property type="protein sequence ID" value="AFL94386.1"/>
    <property type="molecule type" value="Genomic_DNA"/>
</dbReference>
<dbReference type="KEGG" id="thm:CL1_0171"/>
<evidence type="ECO:0000313" key="3">
    <source>
        <dbReference type="Proteomes" id="UP000006064"/>
    </source>
</evidence>
<dbReference type="AlphaFoldDB" id="I3ZRQ2"/>
<dbReference type="OrthoDB" id="102098at2157"/>
<accession>I3ZRQ2</accession>
<dbReference type="Proteomes" id="UP000006064">
    <property type="component" value="Chromosome"/>
</dbReference>
<proteinExistence type="predicted"/>
<sequence length="61" mass="7251">MMRRAQASLEYMFMIVIAIVMIVLAIRRFFDPRFGTIRRTGTLQQTYESMISNEMEDKIND</sequence>
<protein>
    <submittedName>
        <fullName evidence="2">Uncharacterized protein</fullName>
    </submittedName>
</protein>
<dbReference type="RefSeq" id="WP_014788027.1">
    <property type="nucleotide sequence ID" value="NC_018015.1"/>
</dbReference>
<dbReference type="InterPro" id="IPR007166">
    <property type="entry name" value="Class3_signal_pept_motif"/>
</dbReference>
<reference evidence="2 3" key="1">
    <citation type="journal article" date="2012" name="J. Bacteriol.">
        <title>Complete Genome Sequence of the Hyperthermophilic Archaeon Thermococcus sp. Strain CL1, Isolated from a Paralvinella sp. Polychaete Worm Collected from a Hydrothermal Vent.</title>
        <authorList>
            <person name="Jung J.H."/>
            <person name="Holden J.F."/>
            <person name="Seo D.H."/>
            <person name="Park K.H."/>
            <person name="Shin H."/>
            <person name="Ryu S."/>
            <person name="Lee J.H."/>
            <person name="Park C.S."/>
        </authorList>
    </citation>
    <scope>NUCLEOTIDE SEQUENCE [LARGE SCALE GENOMIC DNA]</scope>
    <source>
        <strain evidence="3">DSM 27260 / KACC 17922 / CL1</strain>
    </source>
</reference>
<evidence type="ECO:0000256" key="1">
    <source>
        <dbReference type="SAM" id="Phobius"/>
    </source>
</evidence>
<dbReference type="GeneID" id="13038828"/>
<keyword evidence="1" id="KW-1133">Transmembrane helix</keyword>
<keyword evidence="1" id="KW-0472">Membrane</keyword>